<dbReference type="GO" id="GO:0090729">
    <property type="term" value="F:toxin activity"/>
    <property type="evidence" value="ECO:0007669"/>
    <property type="project" value="UniProtKB-KW"/>
</dbReference>
<comment type="function">
    <text evidence="6">Toxic component of a toxin-antitoxin (TA) system. An RNase.</text>
</comment>
<dbReference type="InterPro" id="IPR022907">
    <property type="entry name" value="VapC_family"/>
</dbReference>
<dbReference type="GO" id="GO:0016787">
    <property type="term" value="F:hydrolase activity"/>
    <property type="evidence" value="ECO:0007669"/>
    <property type="project" value="UniProtKB-KW"/>
</dbReference>
<evidence type="ECO:0000256" key="5">
    <source>
        <dbReference type="ARBA" id="ARBA00022842"/>
    </source>
</evidence>
<dbReference type="HAMAP" id="MF_00265">
    <property type="entry name" value="VapC_Nob1"/>
    <property type="match status" value="1"/>
</dbReference>
<keyword evidence="3 6" id="KW-0479">Metal-binding</keyword>
<organism evidence="8 9">
    <name type="scientific">Conexibacter arvalis</name>
    <dbReference type="NCBI Taxonomy" id="912552"/>
    <lineage>
        <taxon>Bacteria</taxon>
        <taxon>Bacillati</taxon>
        <taxon>Actinomycetota</taxon>
        <taxon>Thermoleophilia</taxon>
        <taxon>Solirubrobacterales</taxon>
        <taxon>Conexibacteraceae</taxon>
        <taxon>Conexibacter</taxon>
    </lineage>
</organism>
<evidence type="ECO:0000256" key="1">
    <source>
        <dbReference type="ARBA" id="ARBA00022649"/>
    </source>
</evidence>
<evidence type="ECO:0000256" key="4">
    <source>
        <dbReference type="ARBA" id="ARBA00022801"/>
    </source>
</evidence>
<dbReference type="InterPro" id="IPR029060">
    <property type="entry name" value="PIN-like_dom_sf"/>
</dbReference>
<dbReference type="GO" id="GO:0004540">
    <property type="term" value="F:RNA nuclease activity"/>
    <property type="evidence" value="ECO:0007669"/>
    <property type="project" value="InterPro"/>
</dbReference>
<keyword evidence="2 6" id="KW-0540">Nuclease</keyword>
<keyword evidence="9" id="KW-1185">Reference proteome</keyword>
<evidence type="ECO:0000313" key="8">
    <source>
        <dbReference type="EMBL" id="MBB4660910.1"/>
    </source>
</evidence>
<accession>A0A840IAG7</accession>
<dbReference type="InterPro" id="IPR051619">
    <property type="entry name" value="TypeII_TA_RNase_PINc/VapC"/>
</dbReference>
<keyword evidence="4 6" id="KW-0378">Hydrolase</keyword>
<comment type="cofactor">
    <cofactor evidence="6">
        <name>Mg(2+)</name>
        <dbReference type="ChEBI" id="CHEBI:18420"/>
    </cofactor>
</comment>
<evidence type="ECO:0000313" key="9">
    <source>
        <dbReference type="Proteomes" id="UP000585272"/>
    </source>
</evidence>
<name>A0A840IAG7_9ACTN</name>
<comment type="caution">
    <text evidence="8">The sequence shown here is derived from an EMBL/GenBank/DDBJ whole genome shotgun (WGS) entry which is preliminary data.</text>
</comment>
<dbReference type="GO" id="GO:0000287">
    <property type="term" value="F:magnesium ion binding"/>
    <property type="evidence" value="ECO:0007669"/>
    <property type="project" value="UniProtKB-UniRule"/>
</dbReference>
<sequence length="138" mass="14526">MNDVVVDASVVVKWLRPDGEAQVEEAEAVLAAFEAGRLRFLAPSLLPLEVVNAAGRKWRWPAERLDALVEALGGLRFELIEPPLPAVARWTAAGLTAYDAAYVAVAEGAGALLVTADEQIVALAADLARPLAEAAATL</sequence>
<dbReference type="SUPFAM" id="SSF88723">
    <property type="entry name" value="PIN domain-like"/>
    <property type="match status" value="1"/>
</dbReference>
<dbReference type="PANTHER" id="PTHR35901:SF1">
    <property type="entry name" value="EXONUCLEASE VAPC9"/>
    <property type="match status" value="1"/>
</dbReference>
<dbReference type="Proteomes" id="UP000585272">
    <property type="component" value="Unassembled WGS sequence"/>
</dbReference>
<dbReference type="Pfam" id="PF01850">
    <property type="entry name" value="PIN"/>
    <property type="match status" value="1"/>
</dbReference>
<keyword evidence="5 6" id="KW-0460">Magnesium</keyword>
<dbReference type="PANTHER" id="PTHR35901">
    <property type="entry name" value="RIBONUCLEASE VAPC3"/>
    <property type="match status" value="1"/>
</dbReference>
<dbReference type="RefSeq" id="WP_183338620.1">
    <property type="nucleotide sequence ID" value="NZ_JACHNU010000001.1"/>
</dbReference>
<dbReference type="AlphaFoldDB" id="A0A840IAG7"/>
<feature type="domain" description="PIN" evidence="7">
    <location>
        <begin position="4"/>
        <end position="124"/>
    </location>
</feature>
<dbReference type="EC" id="3.1.-.-" evidence="6"/>
<keyword evidence="1 6" id="KW-1277">Toxin-antitoxin system</keyword>
<evidence type="ECO:0000256" key="3">
    <source>
        <dbReference type="ARBA" id="ARBA00022723"/>
    </source>
</evidence>
<gene>
    <name evidence="6" type="primary">vapC</name>
    <name evidence="8" type="ORF">BDZ31_000483</name>
</gene>
<evidence type="ECO:0000259" key="7">
    <source>
        <dbReference type="Pfam" id="PF01850"/>
    </source>
</evidence>
<reference evidence="8 9" key="1">
    <citation type="submission" date="2020-08" db="EMBL/GenBank/DDBJ databases">
        <title>Genomic Encyclopedia of Archaeal and Bacterial Type Strains, Phase II (KMG-II): from individual species to whole genera.</title>
        <authorList>
            <person name="Goeker M."/>
        </authorList>
    </citation>
    <scope>NUCLEOTIDE SEQUENCE [LARGE SCALE GENOMIC DNA]</scope>
    <source>
        <strain evidence="8 9">DSM 23288</strain>
    </source>
</reference>
<feature type="binding site" evidence="6">
    <location>
        <position position="99"/>
    </location>
    <ligand>
        <name>Mg(2+)</name>
        <dbReference type="ChEBI" id="CHEBI:18420"/>
    </ligand>
</feature>
<dbReference type="EMBL" id="JACHNU010000001">
    <property type="protein sequence ID" value="MBB4660910.1"/>
    <property type="molecule type" value="Genomic_DNA"/>
</dbReference>
<protein>
    <recommendedName>
        <fullName evidence="6">Ribonuclease VapC</fullName>
        <shortName evidence="6">RNase VapC</shortName>
        <ecNumber evidence="6">3.1.-.-</ecNumber>
    </recommendedName>
    <alternativeName>
        <fullName evidence="6">Toxin VapC</fullName>
    </alternativeName>
</protein>
<evidence type="ECO:0000256" key="2">
    <source>
        <dbReference type="ARBA" id="ARBA00022722"/>
    </source>
</evidence>
<keyword evidence="6" id="KW-0800">Toxin</keyword>
<dbReference type="InterPro" id="IPR002716">
    <property type="entry name" value="PIN_dom"/>
</dbReference>
<dbReference type="Gene3D" id="3.40.50.1010">
    <property type="entry name" value="5'-nuclease"/>
    <property type="match status" value="1"/>
</dbReference>
<proteinExistence type="inferred from homology"/>
<evidence type="ECO:0000256" key="6">
    <source>
        <dbReference type="HAMAP-Rule" id="MF_00265"/>
    </source>
</evidence>
<feature type="binding site" evidence="6">
    <location>
        <position position="7"/>
    </location>
    <ligand>
        <name>Mg(2+)</name>
        <dbReference type="ChEBI" id="CHEBI:18420"/>
    </ligand>
</feature>
<comment type="similarity">
    <text evidence="6">Belongs to the PINc/VapC protein family.</text>
</comment>